<name>F4Y3L4_9CYAN</name>
<keyword evidence="2" id="KW-1185">Reference proteome</keyword>
<dbReference type="Proteomes" id="UP000003959">
    <property type="component" value="Unassembled WGS sequence"/>
</dbReference>
<dbReference type="HOGENOM" id="CLU_3063572_0_0_3"/>
<proteinExistence type="predicted"/>
<evidence type="ECO:0000313" key="1">
    <source>
        <dbReference type="EMBL" id="EGJ28690.1"/>
    </source>
</evidence>
<reference evidence="2" key="1">
    <citation type="journal article" date="2011" name="Proc. Natl. Acad. Sci. U.S.A.">
        <title>Genomic insights into the physiology and ecology of the marine filamentous cyanobacterium Lyngbya majuscula.</title>
        <authorList>
            <person name="Jones A.C."/>
            <person name="Monroe E.A."/>
            <person name="Podell S."/>
            <person name="Hess W.R."/>
            <person name="Klages S."/>
            <person name="Esquenazi E."/>
            <person name="Niessen S."/>
            <person name="Hoover H."/>
            <person name="Rothmann M."/>
            <person name="Lasken R.S."/>
            <person name="Yates J.R.III."/>
            <person name="Reinhardt R."/>
            <person name="Kube M."/>
            <person name="Burkart M.D."/>
            <person name="Allen E.E."/>
            <person name="Dorrestein P.C."/>
            <person name="Gerwick W.H."/>
            <person name="Gerwick L."/>
        </authorList>
    </citation>
    <scope>NUCLEOTIDE SEQUENCE [LARGE SCALE GENOMIC DNA]</scope>
    <source>
        <strain evidence="2">3L</strain>
    </source>
</reference>
<sequence length="53" mass="6162">MVVGNFYKFLQIHAGNFNSASLLEVVKTIWDYWVLWSVYYSANLILGFMDALL</sequence>
<evidence type="ECO:0000313" key="2">
    <source>
        <dbReference type="Proteomes" id="UP000003959"/>
    </source>
</evidence>
<dbReference type="AlphaFoldDB" id="F4Y3L4"/>
<gene>
    <name evidence="1" type="ORF">LYNGBM3L_71280</name>
</gene>
<organism evidence="1 2">
    <name type="scientific">Moorena producens 3L</name>
    <dbReference type="NCBI Taxonomy" id="489825"/>
    <lineage>
        <taxon>Bacteria</taxon>
        <taxon>Bacillati</taxon>
        <taxon>Cyanobacteriota</taxon>
        <taxon>Cyanophyceae</taxon>
        <taxon>Coleofasciculales</taxon>
        <taxon>Coleofasciculaceae</taxon>
        <taxon>Moorena</taxon>
    </lineage>
</organism>
<dbReference type="EMBL" id="GL890973">
    <property type="protein sequence ID" value="EGJ28690.1"/>
    <property type="molecule type" value="Genomic_DNA"/>
</dbReference>
<protein>
    <submittedName>
        <fullName evidence="1">Uncharacterized protein</fullName>
    </submittedName>
</protein>
<accession>F4Y3L4</accession>